<evidence type="ECO:0000313" key="2">
    <source>
        <dbReference type="EMBL" id="PWN19730.1"/>
    </source>
</evidence>
<feature type="region of interest" description="Disordered" evidence="1">
    <location>
        <begin position="445"/>
        <end position="464"/>
    </location>
</feature>
<reference evidence="2 3" key="1">
    <citation type="journal article" date="2018" name="Mol. Biol. Evol.">
        <title>Broad Genomic Sampling Reveals a Smut Pathogenic Ancestry of the Fungal Clade Ustilaginomycotina.</title>
        <authorList>
            <person name="Kijpornyongpan T."/>
            <person name="Mondo S.J."/>
            <person name="Barry K."/>
            <person name="Sandor L."/>
            <person name="Lee J."/>
            <person name="Lipzen A."/>
            <person name="Pangilinan J."/>
            <person name="LaButti K."/>
            <person name="Hainaut M."/>
            <person name="Henrissat B."/>
            <person name="Grigoriev I.V."/>
            <person name="Spatafora J.W."/>
            <person name="Aime M.C."/>
        </authorList>
    </citation>
    <scope>NUCLEOTIDE SEQUENCE [LARGE SCALE GENOMIC DNA]</scope>
    <source>
        <strain evidence="2 3">MCA 4718</strain>
    </source>
</reference>
<evidence type="ECO:0000256" key="1">
    <source>
        <dbReference type="SAM" id="MobiDB-lite"/>
    </source>
</evidence>
<feature type="region of interest" description="Disordered" evidence="1">
    <location>
        <begin position="240"/>
        <end position="337"/>
    </location>
</feature>
<feature type="region of interest" description="Disordered" evidence="1">
    <location>
        <begin position="633"/>
        <end position="706"/>
    </location>
</feature>
<organism evidence="2 3">
    <name type="scientific">Pseudomicrostroma glucosiphilum</name>
    <dbReference type="NCBI Taxonomy" id="1684307"/>
    <lineage>
        <taxon>Eukaryota</taxon>
        <taxon>Fungi</taxon>
        <taxon>Dikarya</taxon>
        <taxon>Basidiomycota</taxon>
        <taxon>Ustilaginomycotina</taxon>
        <taxon>Exobasidiomycetes</taxon>
        <taxon>Microstromatales</taxon>
        <taxon>Microstromatales incertae sedis</taxon>
        <taxon>Pseudomicrostroma</taxon>
    </lineage>
</organism>
<feature type="compositionally biased region" description="Low complexity" evidence="1">
    <location>
        <begin position="253"/>
        <end position="267"/>
    </location>
</feature>
<keyword evidence="3" id="KW-1185">Reference proteome</keyword>
<feature type="compositionally biased region" description="Polar residues" evidence="1">
    <location>
        <begin position="319"/>
        <end position="330"/>
    </location>
</feature>
<feature type="compositionally biased region" description="Basic and acidic residues" evidence="1">
    <location>
        <begin position="304"/>
        <end position="318"/>
    </location>
</feature>
<gene>
    <name evidence="2" type="ORF">BCV69DRAFT_283836</name>
</gene>
<dbReference type="EMBL" id="KZ819330">
    <property type="protein sequence ID" value="PWN19730.1"/>
    <property type="molecule type" value="Genomic_DNA"/>
</dbReference>
<feature type="compositionally biased region" description="Low complexity" evidence="1">
    <location>
        <begin position="354"/>
        <end position="389"/>
    </location>
</feature>
<protein>
    <submittedName>
        <fullName evidence="2">Uncharacterized protein</fullName>
    </submittedName>
</protein>
<feature type="region of interest" description="Disordered" evidence="1">
    <location>
        <begin position="349"/>
        <end position="433"/>
    </location>
</feature>
<sequence>MATDHVATQSQLPSTNNNTEGSKFKRFLKKFGRKPSDEAVATSPQQAHTGAVSSSTGKDGQQDIFAALSSPPASAPTGKSSGGGTTKLSKSRSKNAAPAAAVDGKSSRLNSGANASDMDRLKSSQTVDRSPSPLGFTGNGTQGLADTLVMPREASSQAPQLDGLPAHEPINPTDVAPAQVESTDPAFTDASADLGQHSTNGVVAAGAAGDSGAGLVETGQGATAGQSSVLAEDGAAMRSIPTSSSLAVEEQIGGANAGSNGNARLGNVGPPSAYSRNAHLSDHSSTSPSRSGPETSFEDVDSTEGFRRRDSSDTRTVDTGKSTKPTTLMSLETRENTGHSGLAQIAQYRHGDQSSPTSNNSAAARAAAGSPSIQFASSPTASRTTTSGAVPLVNLPGYNDPMEETPYTNVPAISRPHPSNNPTPSGIPPDNASVLTLASSTAAQSIGGPASVRQGGAGAAGHHYTPSLAGARSIGGSLMGDRRNSSDTYASMRALPPLSRRGSDASTRTGRDSVAPSATGLTSANAMTGMLSGGNASSSNIAMPASTSAYTSGAGAPADRMGIKRTDSQRTVATQHSIPYSLSTSNHAAFMNSGAERRPSTASANLLNYQQAPSAQGGHSVTSAPTLTAAPALSLAGTGGSDGHIPPPEEGSLPTPVVATAPMAAPSMASRLEGLLGKPELHHADSTGGQKLRMTEEGFADRVSPA</sequence>
<dbReference type="AlphaFoldDB" id="A0A316U3H3"/>
<dbReference type="OrthoDB" id="3366002at2759"/>
<feature type="compositionally biased region" description="Low complexity" evidence="1">
    <location>
        <begin position="66"/>
        <end position="79"/>
    </location>
</feature>
<feature type="compositionally biased region" description="Low complexity" evidence="1">
    <location>
        <begin position="201"/>
        <end position="214"/>
    </location>
</feature>
<evidence type="ECO:0000313" key="3">
    <source>
        <dbReference type="Proteomes" id="UP000245942"/>
    </source>
</evidence>
<feature type="compositionally biased region" description="Polar residues" evidence="1">
    <location>
        <begin position="283"/>
        <end position="294"/>
    </location>
</feature>
<feature type="region of interest" description="Disordered" evidence="1">
    <location>
        <begin position="1"/>
        <end position="227"/>
    </location>
</feature>
<feature type="compositionally biased region" description="Low complexity" evidence="1">
    <location>
        <begin position="548"/>
        <end position="558"/>
    </location>
</feature>
<accession>A0A316U3H3</accession>
<name>A0A316U3H3_9BASI</name>
<feature type="compositionally biased region" description="Low complexity" evidence="1">
    <location>
        <begin position="654"/>
        <end position="670"/>
    </location>
</feature>
<dbReference type="RefSeq" id="XP_025346890.1">
    <property type="nucleotide sequence ID" value="XM_025492834.1"/>
</dbReference>
<dbReference type="GeneID" id="37014568"/>
<feature type="region of interest" description="Disordered" evidence="1">
    <location>
        <begin position="475"/>
        <end position="526"/>
    </location>
</feature>
<feature type="compositionally biased region" description="Basic residues" evidence="1">
    <location>
        <begin position="24"/>
        <end position="33"/>
    </location>
</feature>
<proteinExistence type="predicted"/>
<feature type="compositionally biased region" description="Polar residues" evidence="1">
    <location>
        <begin position="42"/>
        <end position="59"/>
    </location>
</feature>
<dbReference type="Proteomes" id="UP000245942">
    <property type="component" value="Unassembled WGS sequence"/>
</dbReference>
<feature type="region of interest" description="Disordered" evidence="1">
    <location>
        <begin position="548"/>
        <end position="576"/>
    </location>
</feature>
<feature type="compositionally biased region" description="Polar residues" evidence="1">
    <location>
        <begin position="1"/>
        <end position="21"/>
    </location>
</feature>